<dbReference type="EMBL" id="OM869589">
    <property type="protein sequence ID" value="UPW41391.1"/>
    <property type="molecule type" value="Genomic_DNA"/>
</dbReference>
<evidence type="ECO:0000313" key="1">
    <source>
        <dbReference type="EMBL" id="UPW41391.1"/>
    </source>
</evidence>
<accession>A0A976N1Z3</accession>
<reference evidence="1" key="1">
    <citation type="submission" date="2022-02" db="EMBL/GenBank/DDBJ databases">
        <title>Towards deciphering the DNA virus diversity associated with rodent species in the families Cricetidae and Heteromyidae.</title>
        <authorList>
            <person name="Lund M."/>
            <person name="Larsen B.B."/>
            <person name="Gryseels S."/>
            <person name="Kraberger S."/>
            <person name="Rowsey D.M."/>
            <person name="Steger L."/>
            <person name="Yule K.M."/>
            <person name="Upham N.S."/>
            <person name="Worobey M."/>
            <person name="Van Doorslaer K."/>
            <person name="Varsani A."/>
        </authorList>
    </citation>
    <scope>NUCLEOTIDE SEQUENCE</scope>
    <source>
        <strain evidence="1">UA06Rod_17</strain>
    </source>
</reference>
<protein>
    <submittedName>
        <fullName evidence="1">Uncharacterized protein</fullName>
    </submittedName>
</protein>
<proteinExistence type="predicted"/>
<sequence>MTNVVCYRYVWRIVGSDNLYFKIITGTQEDFSTFEESILHSPDVEIVSLAREYLHEYDLTKMSVLESIYSSQAKDQIENENK</sequence>
<name>A0A976N1Z3_9VIRU</name>
<organism evidence="1">
    <name type="scientific">Dipodfec virus UA06Rod_17</name>
    <dbReference type="NCBI Taxonomy" id="2929318"/>
    <lineage>
        <taxon>Viruses</taxon>
        <taxon>Monodnaviria</taxon>
        <taxon>Sangervirae</taxon>
        <taxon>Phixviricota</taxon>
        <taxon>Malgrandaviricetes</taxon>
        <taxon>Petitvirales</taxon>
        <taxon>Microviridae</taxon>
    </lineage>
</organism>